<feature type="region of interest" description="Disordered" evidence="2">
    <location>
        <begin position="1"/>
        <end position="23"/>
    </location>
</feature>
<gene>
    <name evidence="4" type="ORF">WG66_7097</name>
</gene>
<feature type="region of interest" description="Disordered" evidence="2">
    <location>
        <begin position="364"/>
        <end position="385"/>
    </location>
</feature>
<feature type="compositionally biased region" description="Low complexity" evidence="2">
    <location>
        <begin position="1"/>
        <end position="11"/>
    </location>
</feature>
<feature type="compositionally biased region" description="Low complexity" evidence="2">
    <location>
        <begin position="283"/>
        <end position="301"/>
    </location>
</feature>
<dbReference type="PROSITE" id="PS50217">
    <property type="entry name" value="BZIP"/>
    <property type="match status" value="1"/>
</dbReference>
<feature type="coiled-coil region" evidence="1">
    <location>
        <begin position="195"/>
        <end position="265"/>
    </location>
</feature>
<protein>
    <recommendedName>
        <fullName evidence="3">BZIP domain-containing protein</fullName>
    </recommendedName>
</protein>
<dbReference type="EMBL" id="LATX01001589">
    <property type="protein sequence ID" value="KTB40368.1"/>
    <property type="molecule type" value="Genomic_DNA"/>
</dbReference>
<name>A0A0W0FVS2_MONRR</name>
<dbReference type="GO" id="GO:0003700">
    <property type="term" value="F:DNA-binding transcription factor activity"/>
    <property type="evidence" value="ECO:0007669"/>
    <property type="project" value="InterPro"/>
</dbReference>
<comment type="caution">
    <text evidence="4">The sequence shown here is derived from an EMBL/GenBank/DDBJ whole genome shotgun (WGS) entry which is preliminary data.</text>
</comment>
<reference evidence="4 5" key="1">
    <citation type="submission" date="2015-12" db="EMBL/GenBank/DDBJ databases">
        <title>Draft genome sequence of Moniliophthora roreri, the causal agent of frosty pod rot of cacao.</title>
        <authorList>
            <person name="Aime M.C."/>
            <person name="Diaz-Valderrama J.R."/>
            <person name="Kijpornyongpan T."/>
            <person name="Phillips-Mora W."/>
        </authorList>
    </citation>
    <scope>NUCLEOTIDE SEQUENCE [LARGE SCALE GENOMIC DNA]</scope>
    <source>
        <strain evidence="4 5">MCA 2952</strain>
    </source>
</reference>
<feature type="domain" description="BZIP" evidence="3">
    <location>
        <begin position="177"/>
        <end position="219"/>
    </location>
</feature>
<feature type="compositionally biased region" description="Low complexity" evidence="2">
    <location>
        <begin position="416"/>
        <end position="438"/>
    </location>
</feature>
<evidence type="ECO:0000313" key="5">
    <source>
        <dbReference type="Proteomes" id="UP000054988"/>
    </source>
</evidence>
<accession>A0A0W0FVS2</accession>
<feature type="compositionally biased region" description="Pro residues" evidence="2">
    <location>
        <begin position="12"/>
        <end position="21"/>
    </location>
</feature>
<evidence type="ECO:0000256" key="2">
    <source>
        <dbReference type="SAM" id="MobiDB-lite"/>
    </source>
</evidence>
<dbReference type="SMART" id="SM00338">
    <property type="entry name" value="BRLZ"/>
    <property type="match status" value="1"/>
</dbReference>
<dbReference type="AlphaFoldDB" id="A0A0W0FVS2"/>
<dbReference type="Pfam" id="PF00170">
    <property type="entry name" value="bZIP_1"/>
    <property type="match status" value="1"/>
</dbReference>
<feature type="compositionally biased region" description="Polar residues" evidence="2">
    <location>
        <begin position="439"/>
        <end position="453"/>
    </location>
</feature>
<proteinExistence type="predicted"/>
<keyword evidence="1" id="KW-0175">Coiled coil</keyword>
<evidence type="ECO:0000256" key="1">
    <source>
        <dbReference type="SAM" id="Coils"/>
    </source>
</evidence>
<dbReference type="InterPro" id="IPR004827">
    <property type="entry name" value="bZIP"/>
</dbReference>
<dbReference type="SUPFAM" id="SSF57959">
    <property type="entry name" value="Leucine zipper domain"/>
    <property type="match status" value="1"/>
</dbReference>
<evidence type="ECO:0000313" key="4">
    <source>
        <dbReference type="EMBL" id="KTB40368.1"/>
    </source>
</evidence>
<evidence type="ECO:0000259" key="3">
    <source>
        <dbReference type="PROSITE" id="PS50217"/>
    </source>
</evidence>
<dbReference type="CDD" id="cd14812">
    <property type="entry name" value="bZIP_u3"/>
    <property type="match status" value="1"/>
</dbReference>
<dbReference type="Proteomes" id="UP000054988">
    <property type="component" value="Unassembled WGS sequence"/>
</dbReference>
<feature type="compositionally biased region" description="Low complexity" evidence="2">
    <location>
        <begin position="265"/>
        <end position="274"/>
    </location>
</feature>
<feature type="region of interest" description="Disordered" evidence="2">
    <location>
        <begin position="413"/>
        <end position="454"/>
    </location>
</feature>
<feature type="region of interest" description="Disordered" evidence="2">
    <location>
        <begin position="265"/>
        <end position="302"/>
    </location>
</feature>
<feature type="compositionally biased region" description="Polar residues" evidence="2">
    <location>
        <begin position="364"/>
        <end position="380"/>
    </location>
</feature>
<sequence>MDSDSVSSPTSPACPPTPPPLQMSQLLSADVILRSPGEEWGGAFQDTSYSQYHYHHFPPSPPISVAGSIPTDSPIQPSRMLKMRMSPDSSSNCLPTHQLFDLGEVNHFQAPPSPAPSEVQQAPQQRVSISIRPPSIPTAMKRSASPAAHHLPPTTKKRAIGERISTKDFVPPDVSGLSKREARLVKNRAAAFLSRQRKREEFEHMEARVQDLEQENARLLALTQHGIPPQSLPSAKPDPELCSEIESLRAQLAAARKRELQLSAQLSAQSSTTQGSPVKVESIEPTFSSSNPSSPRFPSVPNKSSAASLGLMVLLCALPTLLSMPTQSALPATFSLPAPAPMPSSASLGFNSYLPNDWSQNGNPLVEFTSGSSKDASGSATHRLEFSSDDSKLNGLDISFDTVPSEDGKIRVRIHSSSSASSAASGSGSSRATSPGSSIYSNADNTSPPSSTGLEVWDMHSVSSSYSDSAQDPFLGIGASHNDFSFSSQHHHHNPSALFGGHVGGDIDSYSQMSGSDYSFDYSPSHHDGSPSKRRVRIALKSMPSTPNEGGEWEIQVC</sequence>
<dbReference type="InterPro" id="IPR046347">
    <property type="entry name" value="bZIP_sf"/>
</dbReference>
<organism evidence="4 5">
    <name type="scientific">Moniliophthora roreri</name>
    <name type="common">Frosty pod rot fungus</name>
    <name type="synonym">Monilia roreri</name>
    <dbReference type="NCBI Taxonomy" id="221103"/>
    <lineage>
        <taxon>Eukaryota</taxon>
        <taxon>Fungi</taxon>
        <taxon>Dikarya</taxon>
        <taxon>Basidiomycota</taxon>
        <taxon>Agaricomycotina</taxon>
        <taxon>Agaricomycetes</taxon>
        <taxon>Agaricomycetidae</taxon>
        <taxon>Agaricales</taxon>
        <taxon>Marasmiineae</taxon>
        <taxon>Marasmiaceae</taxon>
        <taxon>Moniliophthora</taxon>
    </lineage>
</organism>
<feature type="region of interest" description="Disordered" evidence="2">
    <location>
        <begin position="138"/>
        <end position="157"/>
    </location>
</feature>
<dbReference type="Gene3D" id="1.20.5.170">
    <property type="match status" value="1"/>
</dbReference>
<dbReference type="eggNOG" id="ENOG502SCSE">
    <property type="taxonomic scope" value="Eukaryota"/>
</dbReference>